<reference evidence="1" key="1">
    <citation type="submission" date="2021-06" db="EMBL/GenBank/DDBJ databases">
        <authorList>
            <person name="Arsene-Ploetze F."/>
        </authorList>
    </citation>
    <scope>NUCLEOTIDE SEQUENCE</scope>
    <source>
        <strain evidence="1">SBRY1</strain>
    </source>
</reference>
<proteinExistence type="predicted"/>
<keyword evidence="2" id="KW-1185">Reference proteome</keyword>
<sequence>MAIVPALSLLGAPDSVEIADLGPWRPTRRIGYVTTPELAGSAAVRALVRELRAAGSAPTVHTS</sequence>
<accession>A0A9W4H257</accession>
<name>A0A9W4H257_9ACTN</name>
<comment type="caution">
    <text evidence="1">The sequence shown here is derived from an EMBL/GenBank/DDBJ whole genome shotgun (WGS) entry which is preliminary data.</text>
</comment>
<evidence type="ECO:0000313" key="1">
    <source>
        <dbReference type="EMBL" id="CAG7645271.1"/>
    </source>
</evidence>
<dbReference type="AlphaFoldDB" id="A0A9W4H257"/>
<evidence type="ECO:0000313" key="2">
    <source>
        <dbReference type="Proteomes" id="UP001153328"/>
    </source>
</evidence>
<gene>
    <name evidence="1" type="ORF">SBRY_40117</name>
</gene>
<protein>
    <submittedName>
        <fullName evidence="1">Uncharacterized protein</fullName>
    </submittedName>
</protein>
<dbReference type="EMBL" id="CAJVAX010000018">
    <property type="protein sequence ID" value="CAG7645271.1"/>
    <property type="molecule type" value="Genomic_DNA"/>
</dbReference>
<dbReference type="Proteomes" id="UP001153328">
    <property type="component" value="Unassembled WGS sequence"/>
</dbReference>
<organism evidence="1 2">
    <name type="scientific">Actinacidiphila bryophytorum</name>
    <dbReference type="NCBI Taxonomy" id="1436133"/>
    <lineage>
        <taxon>Bacteria</taxon>
        <taxon>Bacillati</taxon>
        <taxon>Actinomycetota</taxon>
        <taxon>Actinomycetes</taxon>
        <taxon>Kitasatosporales</taxon>
        <taxon>Streptomycetaceae</taxon>
        <taxon>Actinacidiphila</taxon>
    </lineage>
</organism>